<keyword evidence="2" id="KW-0812">Transmembrane</keyword>
<accession>A0A7G7MS22</accession>
<dbReference type="AlphaFoldDB" id="A0A7G7MS22"/>
<evidence type="ECO:0000256" key="1">
    <source>
        <dbReference type="SAM" id="MobiDB-lite"/>
    </source>
</evidence>
<organism evidence="3 4">
    <name type="scientific">Pseudonocardia petroleophila</name>
    <dbReference type="NCBI Taxonomy" id="37331"/>
    <lineage>
        <taxon>Bacteria</taxon>
        <taxon>Bacillati</taxon>
        <taxon>Actinomycetota</taxon>
        <taxon>Actinomycetes</taxon>
        <taxon>Pseudonocardiales</taxon>
        <taxon>Pseudonocardiaceae</taxon>
        <taxon>Pseudonocardia</taxon>
    </lineage>
</organism>
<sequence>MLPGTHPSSPPRCREPRSAGAVDTCLESPHDRHRRTVDVHRTLAKLTSIGILAHMGLLWGPPNQLALAALAVGLLCVLFWGYRMAWLRRPARAFAPRGVFRGLSRPAGFAVVLMTVDAGWLMPVFGVSLVAFLLVDALLRRRAARGSVSRTG</sequence>
<evidence type="ECO:0000256" key="2">
    <source>
        <dbReference type="SAM" id="Phobius"/>
    </source>
</evidence>
<dbReference type="KEGG" id="ppel:H6H00_13570"/>
<keyword evidence="2" id="KW-0472">Membrane</keyword>
<reference evidence="3 4" key="1">
    <citation type="submission" date="2020-08" db="EMBL/GenBank/DDBJ databases">
        <authorList>
            <person name="Mo P."/>
        </authorList>
    </citation>
    <scope>NUCLEOTIDE SEQUENCE [LARGE SCALE GENOMIC DNA]</scope>
    <source>
        <strain evidence="3 4">CGMCC 4.1532</strain>
    </source>
</reference>
<feature type="region of interest" description="Disordered" evidence="1">
    <location>
        <begin position="1"/>
        <end position="20"/>
    </location>
</feature>
<dbReference type="RefSeq" id="WP_185722428.1">
    <property type="nucleotide sequence ID" value="NZ_BAAAWI010000001.1"/>
</dbReference>
<dbReference type="EMBL" id="CP060131">
    <property type="protein sequence ID" value="QNG55583.1"/>
    <property type="molecule type" value="Genomic_DNA"/>
</dbReference>
<proteinExistence type="predicted"/>
<protein>
    <submittedName>
        <fullName evidence="3">PepSY domain-containing protein</fullName>
    </submittedName>
</protein>
<dbReference type="InterPro" id="IPR005625">
    <property type="entry name" value="PepSY-ass_TM"/>
</dbReference>
<name>A0A7G7MS22_9PSEU</name>
<keyword evidence="2" id="KW-1133">Transmembrane helix</keyword>
<gene>
    <name evidence="3" type="ORF">H6H00_13570</name>
</gene>
<dbReference type="Proteomes" id="UP000515728">
    <property type="component" value="Chromosome"/>
</dbReference>
<keyword evidence="4" id="KW-1185">Reference proteome</keyword>
<feature type="transmembrane region" description="Helical" evidence="2">
    <location>
        <begin position="65"/>
        <end position="82"/>
    </location>
</feature>
<evidence type="ECO:0000313" key="4">
    <source>
        <dbReference type="Proteomes" id="UP000515728"/>
    </source>
</evidence>
<dbReference type="Pfam" id="PF03929">
    <property type="entry name" value="PepSY_TM"/>
    <property type="match status" value="1"/>
</dbReference>
<evidence type="ECO:0000313" key="3">
    <source>
        <dbReference type="EMBL" id="QNG55583.1"/>
    </source>
</evidence>